<dbReference type="Proteomes" id="UP000234681">
    <property type="component" value="Chromosome 16"/>
</dbReference>
<evidence type="ECO:0000313" key="1">
    <source>
        <dbReference type="EMBL" id="EDL87180.1"/>
    </source>
</evidence>
<evidence type="ECO:0000313" key="2">
    <source>
        <dbReference type="Proteomes" id="UP000234681"/>
    </source>
</evidence>
<gene>
    <name evidence="1" type="ORF">rCG_59199</name>
</gene>
<organism evidence="1 2">
    <name type="scientific">Rattus norvegicus</name>
    <name type="common">Rat</name>
    <dbReference type="NCBI Taxonomy" id="10116"/>
    <lineage>
        <taxon>Eukaryota</taxon>
        <taxon>Metazoa</taxon>
        <taxon>Chordata</taxon>
        <taxon>Craniata</taxon>
        <taxon>Vertebrata</taxon>
        <taxon>Euteleostomi</taxon>
        <taxon>Mammalia</taxon>
        <taxon>Eutheria</taxon>
        <taxon>Euarchontoglires</taxon>
        <taxon>Glires</taxon>
        <taxon>Rodentia</taxon>
        <taxon>Myomorpha</taxon>
        <taxon>Muroidea</taxon>
        <taxon>Muridae</taxon>
        <taxon>Murinae</taxon>
        <taxon>Rattus</taxon>
    </lineage>
</organism>
<dbReference type="EMBL" id="CH474053">
    <property type="protein sequence ID" value="EDL87180.1"/>
    <property type="molecule type" value="Genomic_DNA"/>
</dbReference>
<sequence>MPICLRYKDYTPDDLLLHPLFFLPPSLSFSSHAFFSLPPVFSSHQGSSLSRF</sequence>
<name>A6KIT9_RAT</name>
<accession>A6KIT9</accession>
<reference evidence="1 2" key="1">
    <citation type="submission" date="2005-09" db="EMBL/GenBank/DDBJ databases">
        <authorList>
            <person name="Mural R.J."/>
            <person name="Li P.W."/>
            <person name="Adams M.D."/>
            <person name="Amanatides P.G."/>
            <person name="Baden-Tillson H."/>
            <person name="Barnstead M."/>
            <person name="Chin S.H."/>
            <person name="Dew I."/>
            <person name="Evans C.A."/>
            <person name="Ferriera S."/>
            <person name="Flanigan M."/>
            <person name="Fosler C."/>
            <person name="Glodek A."/>
            <person name="Gu Z."/>
            <person name="Holt R.A."/>
            <person name="Jennings D."/>
            <person name="Kraft C.L."/>
            <person name="Lu F."/>
            <person name="Nguyen T."/>
            <person name="Nusskern D.R."/>
            <person name="Pfannkoch C.M."/>
            <person name="Sitter C."/>
            <person name="Sutton G.G."/>
            <person name="Venter J.C."/>
            <person name="Wang Z."/>
            <person name="Woodage T."/>
            <person name="Zheng X.H."/>
            <person name="Zhong F."/>
        </authorList>
    </citation>
    <scope>NUCLEOTIDE SEQUENCE [LARGE SCALE GENOMIC DNA]</scope>
    <source>
        <strain>BN</strain>
        <strain evidence="2">Sprague-Dawley</strain>
    </source>
</reference>
<dbReference type="AlphaFoldDB" id="A6KIT9"/>
<proteinExistence type="predicted"/>
<protein>
    <submittedName>
        <fullName evidence="1">RCG59199</fullName>
    </submittedName>
</protein>